<dbReference type="GeneID" id="88856649"/>
<name>A0ABY9XE99_9GAMM</name>
<reference evidence="1 2" key="1">
    <citation type="journal article" date="2023" name="Access Microbiol">
        <title>The genome of a steinernematid-associated Pseudomonas piscis bacterium encodes the biosynthesis of insect toxins.</title>
        <authorList>
            <person name="Awori R.M."/>
            <person name="Hendre P."/>
            <person name="Amugune N.O."/>
        </authorList>
    </citation>
    <scope>NUCLEOTIDE SEQUENCE [LARGE SCALE GENOMIC DNA]</scope>
    <source>
        <strain evidence="1 2">97</strain>
    </source>
</reference>
<sequence>MWENTVMTDKLKPCPFCSGSDTAVNSYSNDTWFFVQCTDCGACGPEEASSVTAVSAWNNATPPQSK</sequence>
<proteinExistence type="predicted"/>
<dbReference type="Proteomes" id="UP001300348">
    <property type="component" value="Chromosome"/>
</dbReference>
<protein>
    <submittedName>
        <fullName evidence="1">Lar family restriction alleviation protein</fullName>
    </submittedName>
</protein>
<dbReference type="Pfam" id="PF14354">
    <property type="entry name" value="Lar_restr_allev"/>
    <property type="match status" value="1"/>
</dbReference>
<dbReference type="RefSeq" id="WP_311062208.1">
    <property type="nucleotide sequence ID" value="NZ_CP133479.1"/>
</dbReference>
<dbReference type="InterPro" id="IPR019908">
    <property type="entry name" value="Toxin_RalR"/>
</dbReference>
<dbReference type="NCBIfam" id="TIGR03655">
    <property type="entry name" value="anti_R_Lar"/>
    <property type="match status" value="1"/>
</dbReference>
<organism evidence="1 2">
    <name type="scientific">Xenorhabdus griffiniae</name>
    <dbReference type="NCBI Taxonomy" id="351672"/>
    <lineage>
        <taxon>Bacteria</taxon>
        <taxon>Pseudomonadati</taxon>
        <taxon>Pseudomonadota</taxon>
        <taxon>Gammaproteobacteria</taxon>
        <taxon>Enterobacterales</taxon>
        <taxon>Morganellaceae</taxon>
        <taxon>Xenorhabdus</taxon>
    </lineage>
</organism>
<gene>
    <name evidence="1" type="ORF">QL112_013790</name>
</gene>
<keyword evidence="2" id="KW-1185">Reference proteome</keyword>
<accession>A0ABY9XE99</accession>
<evidence type="ECO:0000313" key="1">
    <source>
        <dbReference type="EMBL" id="WNH00925.1"/>
    </source>
</evidence>
<dbReference type="EMBL" id="CP133647">
    <property type="protein sequence ID" value="WNH00925.1"/>
    <property type="molecule type" value="Genomic_DNA"/>
</dbReference>
<evidence type="ECO:0000313" key="2">
    <source>
        <dbReference type="Proteomes" id="UP001300348"/>
    </source>
</evidence>